<comment type="catalytic activity">
    <reaction evidence="1">
        <text>1,6-anhydro-N-acetyl-beta-muramate + ATP + H2O = N-acetyl-D-muramate 6-phosphate + ADP + H(+)</text>
        <dbReference type="Rhea" id="RHEA:24952"/>
        <dbReference type="ChEBI" id="CHEBI:15377"/>
        <dbReference type="ChEBI" id="CHEBI:15378"/>
        <dbReference type="ChEBI" id="CHEBI:30616"/>
        <dbReference type="ChEBI" id="CHEBI:58690"/>
        <dbReference type="ChEBI" id="CHEBI:58722"/>
        <dbReference type="ChEBI" id="CHEBI:456216"/>
        <dbReference type="EC" id="2.7.1.170"/>
    </reaction>
</comment>
<comment type="pathway">
    <text evidence="1">Cell wall biogenesis; peptidoglycan recycling.</text>
</comment>
<dbReference type="AlphaFoldDB" id="A0A9D1MY87"/>
<comment type="caution">
    <text evidence="2">The sequence shown here is derived from an EMBL/GenBank/DDBJ whole genome shotgun (WGS) entry which is preliminary data.</text>
</comment>
<evidence type="ECO:0000256" key="1">
    <source>
        <dbReference type="HAMAP-Rule" id="MF_01270"/>
    </source>
</evidence>
<comment type="pathway">
    <text evidence="1">Amino-sugar metabolism; 1,6-anhydro-N-acetylmuramate degradation.</text>
</comment>
<dbReference type="CDD" id="cd24050">
    <property type="entry name" value="ASKHA_NBD_ANMK"/>
    <property type="match status" value="1"/>
</dbReference>
<dbReference type="EC" id="2.7.1.170" evidence="1"/>
<dbReference type="HAMAP" id="MF_01270">
    <property type="entry name" value="AnhMurNAc_kinase"/>
    <property type="match status" value="1"/>
</dbReference>
<dbReference type="GO" id="GO:0005524">
    <property type="term" value="F:ATP binding"/>
    <property type="evidence" value="ECO:0007669"/>
    <property type="project" value="UniProtKB-UniRule"/>
</dbReference>
<dbReference type="GO" id="GO:0097175">
    <property type="term" value="P:1,6-anhydro-N-acetyl-beta-muramic acid catabolic process"/>
    <property type="evidence" value="ECO:0007669"/>
    <property type="project" value="UniProtKB-UniRule"/>
</dbReference>
<evidence type="ECO:0000313" key="2">
    <source>
        <dbReference type="EMBL" id="HIU91635.1"/>
    </source>
</evidence>
<dbReference type="InterPro" id="IPR005338">
    <property type="entry name" value="Anhydro_N_Ac-Mur_kinase"/>
</dbReference>
<keyword evidence="1 2" id="KW-0808">Transferase</keyword>
<dbReference type="PANTHER" id="PTHR30605">
    <property type="entry name" value="ANHYDRO-N-ACETYLMURAMIC ACID KINASE"/>
    <property type="match status" value="1"/>
</dbReference>
<dbReference type="GO" id="GO:0006040">
    <property type="term" value="P:amino sugar metabolic process"/>
    <property type="evidence" value="ECO:0007669"/>
    <property type="project" value="InterPro"/>
</dbReference>
<comment type="similarity">
    <text evidence="1">Belongs to the anhydro-N-acetylmuramic acid kinase family.</text>
</comment>
<dbReference type="Gene3D" id="3.30.420.40">
    <property type="match status" value="2"/>
</dbReference>
<dbReference type="NCBIfam" id="NF007148">
    <property type="entry name" value="PRK09585.3-2"/>
    <property type="match status" value="1"/>
</dbReference>
<reference evidence="2" key="2">
    <citation type="journal article" date="2021" name="PeerJ">
        <title>Extensive microbial diversity within the chicken gut microbiome revealed by metagenomics and culture.</title>
        <authorList>
            <person name="Gilroy R."/>
            <person name="Ravi A."/>
            <person name="Getino M."/>
            <person name="Pursley I."/>
            <person name="Horton D.L."/>
            <person name="Alikhan N.F."/>
            <person name="Baker D."/>
            <person name="Gharbi K."/>
            <person name="Hall N."/>
            <person name="Watson M."/>
            <person name="Adriaenssens E.M."/>
            <person name="Foster-Nyarko E."/>
            <person name="Jarju S."/>
            <person name="Secka A."/>
            <person name="Antonio M."/>
            <person name="Oren A."/>
            <person name="Chaudhuri R.R."/>
            <person name="La Ragione R."/>
            <person name="Hildebrand F."/>
            <person name="Pallen M.J."/>
        </authorList>
    </citation>
    <scope>NUCLEOTIDE SEQUENCE</scope>
    <source>
        <strain evidence="2">CHK154-7741</strain>
    </source>
</reference>
<keyword evidence="1" id="KW-0119">Carbohydrate metabolism</keyword>
<keyword evidence="1" id="KW-0547">Nucleotide-binding</keyword>
<dbReference type="GO" id="GO:0016773">
    <property type="term" value="F:phosphotransferase activity, alcohol group as acceptor"/>
    <property type="evidence" value="ECO:0007669"/>
    <property type="project" value="UniProtKB-UniRule"/>
</dbReference>
<dbReference type="InterPro" id="IPR043129">
    <property type="entry name" value="ATPase_NBD"/>
</dbReference>
<organism evidence="2 3">
    <name type="scientific">Candidatus Limenecus avicola</name>
    <dbReference type="NCBI Taxonomy" id="2840847"/>
    <lineage>
        <taxon>Bacteria</taxon>
        <taxon>Bacillati</taxon>
        <taxon>Bacillota</taxon>
        <taxon>Clostridia</taxon>
        <taxon>Eubacteriales</taxon>
        <taxon>Clostridiaceae</taxon>
        <taxon>Clostridiaceae incertae sedis</taxon>
        <taxon>Candidatus Limenecus</taxon>
    </lineage>
</organism>
<comment type="function">
    <text evidence="1">Catalyzes the specific phosphorylation of 1,6-anhydro-N-acetylmuramic acid (anhMurNAc) with the simultaneous cleavage of the 1,6-anhydro ring, generating MurNAc-6-P. Is required for the utilization of anhMurNAc either imported from the medium or derived from its own cell wall murein, and thus plays a role in cell wall recycling.</text>
</comment>
<protein>
    <recommendedName>
        <fullName evidence="1">Anhydro-N-acetylmuramic acid kinase</fullName>
        <ecNumber evidence="1">2.7.1.170</ecNumber>
    </recommendedName>
    <alternativeName>
        <fullName evidence="1">AnhMurNAc kinase</fullName>
    </alternativeName>
</protein>
<keyword evidence="1 2" id="KW-0418">Kinase</keyword>
<dbReference type="Pfam" id="PF03702">
    <property type="entry name" value="AnmK"/>
    <property type="match status" value="1"/>
</dbReference>
<keyword evidence="1" id="KW-0067">ATP-binding</keyword>
<proteinExistence type="inferred from homology"/>
<dbReference type="GO" id="GO:0009254">
    <property type="term" value="P:peptidoglycan turnover"/>
    <property type="evidence" value="ECO:0007669"/>
    <property type="project" value="UniProtKB-UniRule"/>
</dbReference>
<reference evidence="2" key="1">
    <citation type="submission" date="2020-10" db="EMBL/GenBank/DDBJ databases">
        <authorList>
            <person name="Gilroy R."/>
        </authorList>
    </citation>
    <scope>NUCLEOTIDE SEQUENCE</scope>
    <source>
        <strain evidence="2">CHK154-7741</strain>
    </source>
</reference>
<sequence length="378" mass="41753">MKKNFKTAIGMMSGTSLDGIDAALVHIDDDFNFEFIQGHSICYPDEVRKKLLEMANNNAATSDVCNLDFVVGRLFAQCANELMQKAGLCAEDVDYIASHGQTVFHIPQEIETGGIKTRSTLQIGNISVISQLTGVTTVGDFRSKDIAAGGQGAPLVPFADELIFKKDKNRAIQNIGGIGNVTVLSKDCDTFAFDTGPGNMLIDYYVQKFFNMPYDKGGEIALKGKFDEDWLQSLMDEPYYSMQPPKSTGRELFNNDYAQKILKNAPENKFDIIATITALTAKTIFDAYRHFVLPKTSIQEIVLGGGGAYNKALIKYLNSYFNNTVIIKTHKDFGIDDKFKEAIAFAMLGFCTLNKKCNNLELCTGAQKRVIMGLISYS</sequence>
<gene>
    <name evidence="1" type="primary">anmK</name>
    <name evidence="2" type="ORF">IAD26_00725</name>
</gene>
<feature type="binding site" evidence="1">
    <location>
        <begin position="14"/>
        <end position="21"/>
    </location>
    <ligand>
        <name>ATP</name>
        <dbReference type="ChEBI" id="CHEBI:30616"/>
    </ligand>
</feature>
<dbReference type="PANTHER" id="PTHR30605:SF0">
    <property type="entry name" value="ANHYDRO-N-ACETYLMURAMIC ACID KINASE"/>
    <property type="match status" value="1"/>
</dbReference>
<evidence type="ECO:0000313" key="3">
    <source>
        <dbReference type="Proteomes" id="UP000886748"/>
    </source>
</evidence>
<dbReference type="EMBL" id="DVOD01000008">
    <property type="protein sequence ID" value="HIU91635.1"/>
    <property type="molecule type" value="Genomic_DNA"/>
</dbReference>
<accession>A0A9D1MY87</accession>
<dbReference type="SUPFAM" id="SSF53067">
    <property type="entry name" value="Actin-like ATPase domain"/>
    <property type="match status" value="1"/>
</dbReference>
<name>A0A9D1MY87_9CLOT</name>
<dbReference type="GO" id="GO:0016301">
    <property type="term" value="F:kinase activity"/>
    <property type="evidence" value="ECO:0007669"/>
    <property type="project" value="UniProtKB-KW"/>
</dbReference>
<dbReference type="Proteomes" id="UP000886748">
    <property type="component" value="Unassembled WGS sequence"/>
</dbReference>